<evidence type="ECO:0000256" key="1">
    <source>
        <dbReference type="SAM" id="SignalP"/>
    </source>
</evidence>
<dbReference type="InterPro" id="IPR006680">
    <property type="entry name" value="Amidohydro-rel"/>
</dbReference>
<dbReference type="InterPro" id="IPR032466">
    <property type="entry name" value="Metal_Hydrolase"/>
</dbReference>
<dbReference type="InterPro" id="IPR051781">
    <property type="entry name" value="Metallo-dep_Hydrolase"/>
</dbReference>
<feature type="chain" id="PRO_5021279982" evidence="1">
    <location>
        <begin position="19"/>
        <end position="430"/>
    </location>
</feature>
<dbReference type="SUPFAM" id="SSF51556">
    <property type="entry name" value="Metallo-dependent hydrolases"/>
    <property type="match status" value="1"/>
</dbReference>
<dbReference type="OrthoDB" id="9782972at2"/>
<dbReference type="Gene3D" id="3.20.20.140">
    <property type="entry name" value="Metal-dependent hydrolases"/>
    <property type="match status" value="1"/>
</dbReference>
<evidence type="ECO:0000259" key="2">
    <source>
        <dbReference type="Pfam" id="PF01979"/>
    </source>
</evidence>
<dbReference type="PANTHER" id="PTHR43135">
    <property type="entry name" value="ALPHA-D-RIBOSE 1-METHYLPHOSPHONATE 5-TRIPHOSPHATE DIPHOSPHATASE"/>
    <property type="match status" value="1"/>
</dbReference>
<dbReference type="Proteomes" id="UP000297737">
    <property type="component" value="Unassembled WGS sequence"/>
</dbReference>
<reference evidence="3 4" key="1">
    <citation type="submission" date="2019-02" db="EMBL/GenBank/DDBJ databases">
        <title>Polymorphobacter sp. isolated from the lake at the Tibet of China.</title>
        <authorList>
            <person name="Li A."/>
        </authorList>
    </citation>
    <scope>NUCLEOTIDE SEQUENCE [LARGE SCALE GENOMIC DNA]</scope>
    <source>
        <strain evidence="3 4">DJ1R-1</strain>
    </source>
</reference>
<dbReference type="PANTHER" id="PTHR43135:SF3">
    <property type="entry name" value="ALPHA-D-RIBOSE 1-METHYLPHOSPHONATE 5-TRIPHOSPHATE DIPHOSPHATASE"/>
    <property type="match status" value="1"/>
</dbReference>
<accession>A0A4Y9EML1</accession>
<dbReference type="AlphaFoldDB" id="A0A4Y9EML1"/>
<evidence type="ECO:0000313" key="4">
    <source>
        <dbReference type="Proteomes" id="UP000297737"/>
    </source>
</evidence>
<dbReference type="EMBL" id="SIHO01000002">
    <property type="protein sequence ID" value="TFU03258.1"/>
    <property type="molecule type" value="Genomic_DNA"/>
</dbReference>
<dbReference type="InterPro" id="IPR011059">
    <property type="entry name" value="Metal-dep_hydrolase_composite"/>
</dbReference>
<evidence type="ECO:0000313" key="3">
    <source>
        <dbReference type="EMBL" id="TFU03258.1"/>
    </source>
</evidence>
<comment type="caution">
    <text evidence="3">The sequence shown here is derived from an EMBL/GenBank/DDBJ whole genome shotgun (WGS) entry which is preliminary data.</text>
</comment>
<dbReference type="Pfam" id="PF01979">
    <property type="entry name" value="Amidohydro_1"/>
    <property type="match status" value="1"/>
</dbReference>
<feature type="domain" description="Amidohydrolase-related" evidence="2">
    <location>
        <begin position="72"/>
        <end position="426"/>
    </location>
</feature>
<keyword evidence="4" id="KW-1185">Reference proteome</keyword>
<sequence>MYKLLLATALAAALPVNAEITAIRAGHVITDASQPARGASTILVENGRIIAINDAAAAIPAGATVVDMSGKTVLPGLIDVHVHLGGYSDDPWYAGVAPKRTEEYAVAIGLNNALITARAGFTTVREVGGGQRATIAVRDAINDGLAPGPRIQTAGSTLSIIGGHADNTVGINPEIGDALDKMYPQIGVCTGADGCATAVRLVAKSRADLIKIVATGGVLDDGKTGLEQHFTNAEMKSIVDTAHSLGLKVAAHAHGARGIEAAVNAGVDSIEHGTFADTTDINLMKAKGTYMVATLMAIEGLKEHLGKGFFTPNVEAKGLQTVGIQGKALAAAYKAGVPIALGTDSGVYKHGRNAEELPLMVKLGGMSPKDALYAATMGGAKLMGIETETGSLVAGKSADLIAVDGDPLTDPAAVLKIRYVMVKGKPISLQ</sequence>
<organism evidence="3 4">
    <name type="scientific">Glacieibacterium arshaanense</name>
    <dbReference type="NCBI Taxonomy" id="2511025"/>
    <lineage>
        <taxon>Bacteria</taxon>
        <taxon>Pseudomonadati</taxon>
        <taxon>Pseudomonadota</taxon>
        <taxon>Alphaproteobacteria</taxon>
        <taxon>Sphingomonadales</taxon>
        <taxon>Sphingosinicellaceae</taxon>
        <taxon>Glacieibacterium</taxon>
    </lineage>
</organism>
<keyword evidence="1" id="KW-0732">Signal</keyword>
<keyword evidence="3" id="KW-0378">Hydrolase</keyword>
<dbReference type="SUPFAM" id="SSF51338">
    <property type="entry name" value="Composite domain of metallo-dependent hydrolases"/>
    <property type="match status" value="1"/>
</dbReference>
<dbReference type="Gene3D" id="2.30.40.10">
    <property type="entry name" value="Urease, subunit C, domain 1"/>
    <property type="match status" value="1"/>
</dbReference>
<gene>
    <name evidence="3" type="ORF">EUV02_08680</name>
</gene>
<dbReference type="CDD" id="cd01299">
    <property type="entry name" value="Met_dep_hydrolase_A"/>
    <property type="match status" value="1"/>
</dbReference>
<feature type="signal peptide" evidence="1">
    <location>
        <begin position="1"/>
        <end position="18"/>
    </location>
</feature>
<dbReference type="InterPro" id="IPR057744">
    <property type="entry name" value="OTAase-like"/>
</dbReference>
<proteinExistence type="predicted"/>
<dbReference type="GO" id="GO:0016810">
    <property type="term" value="F:hydrolase activity, acting on carbon-nitrogen (but not peptide) bonds"/>
    <property type="evidence" value="ECO:0007669"/>
    <property type="project" value="InterPro"/>
</dbReference>
<dbReference type="RefSeq" id="WP_135245850.1">
    <property type="nucleotide sequence ID" value="NZ_SIHO01000002.1"/>
</dbReference>
<name>A0A4Y9EML1_9SPHN</name>
<protein>
    <submittedName>
        <fullName evidence="3">Amidohydrolase family protein</fullName>
    </submittedName>
</protein>